<dbReference type="GO" id="GO:0043161">
    <property type="term" value="P:proteasome-mediated ubiquitin-dependent protein catabolic process"/>
    <property type="evidence" value="ECO:0007669"/>
    <property type="project" value="TreeGrafter"/>
</dbReference>
<protein>
    <recommendedName>
        <fullName evidence="3">Ubiquitin-conjugating enzyme E2-binding protein</fullName>
    </recommendedName>
</protein>
<dbReference type="InterPro" id="IPR019193">
    <property type="entry name" value="UBQ-conj_enz_E2-bd_prot"/>
</dbReference>
<dbReference type="GO" id="GO:0061630">
    <property type="term" value="F:ubiquitin protein ligase activity"/>
    <property type="evidence" value="ECO:0007669"/>
    <property type="project" value="TreeGrafter"/>
</dbReference>
<dbReference type="GO" id="GO:0000151">
    <property type="term" value="C:ubiquitin ligase complex"/>
    <property type="evidence" value="ECO:0007669"/>
    <property type="project" value="TreeGrafter"/>
</dbReference>
<dbReference type="GO" id="GO:0030332">
    <property type="term" value="F:cyclin binding"/>
    <property type="evidence" value="ECO:0007669"/>
    <property type="project" value="TreeGrafter"/>
</dbReference>
<name>A0A5M8PL54_9LECA</name>
<dbReference type="PANTHER" id="PTHR31531">
    <property type="entry name" value="E3 UBIQUITIN-PROTEIN LIGASE E3D FAMILY MEMBER"/>
    <property type="match status" value="1"/>
</dbReference>
<dbReference type="Pfam" id="PF09814">
    <property type="entry name" value="HECT_2"/>
    <property type="match status" value="1"/>
</dbReference>
<dbReference type="GO" id="GO:0051865">
    <property type="term" value="P:protein autoubiquitination"/>
    <property type="evidence" value="ECO:0007669"/>
    <property type="project" value="TreeGrafter"/>
</dbReference>
<gene>
    <name evidence="1" type="ORF">FRX48_06234</name>
</gene>
<accession>A0A5M8PL54</accession>
<dbReference type="GO" id="GO:0005634">
    <property type="term" value="C:nucleus"/>
    <property type="evidence" value="ECO:0007669"/>
    <property type="project" value="TreeGrafter"/>
</dbReference>
<dbReference type="EMBL" id="VXIT01000010">
    <property type="protein sequence ID" value="KAA6409622.1"/>
    <property type="molecule type" value="Genomic_DNA"/>
</dbReference>
<reference evidence="1 2" key="1">
    <citation type="submission" date="2019-09" db="EMBL/GenBank/DDBJ databases">
        <title>The hologenome of the rock-dwelling lichen Lasallia pustulata.</title>
        <authorList>
            <person name="Greshake Tzovaras B."/>
            <person name="Segers F."/>
            <person name="Bicker A."/>
            <person name="Dal Grande F."/>
            <person name="Otte J."/>
            <person name="Hankeln T."/>
            <person name="Schmitt I."/>
            <person name="Ebersberger I."/>
        </authorList>
    </citation>
    <scope>NUCLEOTIDE SEQUENCE [LARGE SCALE GENOMIC DNA]</scope>
    <source>
        <strain evidence="1">A1-1</strain>
    </source>
</reference>
<dbReference type="GO" id="GO:0000209">
    <property type="term" value="P:protein polyubiquitination"/>
    <property type="evidence" value="ECO:0007669"/>
    <property type="project" value="TreeGrafter"/>
</dbReference>
<dbReference type="GO" id="GO:0031624">
    <property type="term" value="F:ubiquitin conjugating enzyme binding"/>
    <property type="evidence" value="ECO:0007669"/>
    <property type="project" value="TreeGrafter"/>
</dbReference>
<comment type="caution">
    <text evidence="1">The sequence shown here is derived from an EMBL/GenBank/DDBJ whole genome shotgun (WGS) entry which is preliminary data.</text>
</comment>
<dbReference type="GO" id="GO:0006513">
    <property type="term" value="P:protein monoubiquitination"/>
    <property type="evidence" value="ECO:0007669"/>
    <property type="project" value="TreeGrafter"/>
</dbReference>
<dbReference type="GO" id="GO:0005829">
    <property type="term" value="C:cytosol"/>
    <property type="evidence" value="ECO:0007669"/>
    <property type="project" value="TreeGrafter"/>
</dbReference>
<proteinExistence type="predicted"/>
<evidence type="ECO:0000313" key="1">
    <source>
        <dbReference type="EMBL" id="KAA6409622.1"/>
    </source>
</evidence>
<evidence type="ECO:0000313" key="2">
    <source>
        <dbReference type="Proteomes" id="UP000324767"/>
    </source>
</evidence>
<organism evidence="1 2">
    <name type="scientific">Lasallia pustulata</name>
    <dbReference type="NCBI Taxonomy" id="136370"/>
    <lineage>
        <taxon>Eukaryota</taxon>
        <taxon>Fungi</taxon>
        <taxon>Dikarya</taxon>
        <taxon>Ascomycota</taxon>
        <taxon>Pezizomycotina</taxon>
        <taxon>Lecanoromycetes</taxon>
        <taxon>OSLEUM clade</taxon>
        <taxon>Umbilicariomycetidae</taxon>
        <taxon>Umbilicariales</taxon>
        <taxon>Umbilicariaceae</taxon>
        <taxon>Lasallia</taxon>
    </lineage>
</organism>
<dbReference type="OrthoDB" id="386949at2759"/>
<dbReference type="AlphaFoldDB" id="A0A5M8PL54"/>
<dbReference type="Proteomes" id="UP000324767">
    <property type="component" value="Unassembled WGS sequence"/>
</dbReference>
<sequence>MAPSVTMYAEHLLNIRQVTIFATLESESNHETRAELSSDRRSLSLTHDGETATIRLPSEIAGSASLTLPMAKSKVLSFRLQVTEDVATLDRPHLRHGNDVPWPAASLSCETSVACRECQNIVVKSPSLVTWKDLPSENWAEMMDFWHCHKPADHEAHVADTPSTMKGYAASNAVRASPGTGLVDLSYLLICEQDCSNIQRREGSLKCAQCDSELGLEDTQAEGLRLFKWSVCLQRLRSTSWESFPVQSFVCAQLLALLDVQSTRKFIAYSRALRDTKSALLLWIFTPDLHYSSSLLPGEPKRAMKILYETVSNPLEILERQSLAVDELRLPDHIVQAIRGNLEASNALLPMSARKLQSWNIGLLDRFESSSHVLWKEYRPA</sequence>
<dbReference type="PANTHER" id="PTHR31531:SF2">
    <property type="entry name" value="E3 UBIQUITIN-PROTEIN LIGASE E3D"/>
    <property type="match status" value="1"/>
</dbReference>
<evidence type="ECO:0008006" key="3">
    <source>
        <dbReference type="Google" id="ProtNLM"/>
    </source>
</evidence>